<dbReference type="EMBL" id="ASGP02000001">
    <property type="protein sequence ID" value="KAH9527612.1"/>
    <property type="molecule type" value="Genomic_DNA"/>
</dbReference>
<dbReference type="InterPro" id="IPR042859">
    <property type="entry name" value="NOL11"/>
</dbReference>
<dbReference type="GO" id="GO:0003723">
    <property type="term" value="F:RNA binding"/>
    <property type="evidence" value="ECO:0007669"/>
    <property type="project" value="TreeGrafter"/>
</dbReference>
<evidence type="ECO:0000313" key="1">
    <source>
        <dbReference type="EMBL" id="KAH9527612.1"/>
    </source>
</evidence>
<proteinExistence type="predicted"/>
<dbReference type="GO" id="GO:0005730">
    <property type="term" value="C:nucleolus"/>
    <property type="evidence" value="ECO:0007669"/>
    <property type="project" value="TreeGrafter"/>
</dbReference>
<dbReference type="PANTHER" id="PTHR15633">
    <property type="entry name" value="NUCLEOLAR PROTEIN 11"/>
    <property type="match status" value="1"/>
</dbReference>
<sequence>MNCFGESIKLPTLCNDSFQTYHRRFMVSRNNNDHLIINESANLVSKYDMSVKPMVALQSWSFEELNRLVVPAVFDDSCYPNRMVAVHSCNTLIEWIIHNDDNGKQLSQIFKKNFSLEIIDILLPKGKHSDVLIVFANGSITSLKQVKTAHFSEENSQNVIDEKEKILEIEMSILKRRTVINYRTIDSHGQNMYVYRLEMRKDRIELSEKSQIKGHYDAFGFDGYRLLGATRHEECIKVYELLTESKVRQFERPSFETLCSMAICQSGAYGFIGRRSNGQFVVEVYESTYCIRIGSLNLDLRDVFFQRFRALADTLVVTSTNNILFLPISNQKPFLSQLLTKGLSESNIDCPTNEIRMANHSQFKEQLGILISSIDEDEHQTISLERLIQINKNFGVIVRQHQGLPEEIIAQVLFFCTQKHLELSTATTDLDDQRSQQIRQLFQKLVKLPFNETFMISCLKSCRVSASQSLLAIEWILDLLPSDNCYLLSWISVLLDANYHQFIVRPNSQVLQTLKHISHRIDDNIDFYQQLSPIESLIELIGKRNSSLWKAIHSDSSENIGDYCIELLTIP</sequence>
<organism evidence="1 2">
    <name type="scientific">Dermatophagoides farinae</name>
    <name type="common">American house dust mite</name>
    <dbReference type="NCBI Taxonomy" id="6954"/>
    <lineage>
        <taxon>Eukaryota</taxon>
        <taxon>Metazoa</taxon>
        <taxon>Ecdysozoa</taxon>
        <taxon>Arthropoda</taxon>
        <taxon>Chelicerata</taxon>
        <taxon>Arachnida</taxon>
        <taxon>Acari</taxon>
        <taxon>Acariformes</taxon>
        <taxon>Sarcoptiformes</taxon>
        <taxon>Astigmata</taxon>
        <taxon>Psoroptidia</taxon>
        <taxon>Analgoidea</taxon>
        <taxon>Pyroglyphidae</taxon>
        <taxon>Dermatophagoidinae</taxon>
        <taxon>Dermatophagoides</taxon>
    </lineage>
</organism>
<dbReference type="PANTHER" id="PTHR15633:SF2">
    <property type="entry name" value="NUCLEOLAR PROTEIN 11"/>
    <property type="match status" value="1"/>
</dbReference>
<evidence type="ECO:0000313" key="2">
    <source>
        <dbReference type="Proteomes" id="UP000790347"/>
    </source>
</evidence>
<dbReference type="AlphaFoldDB" id="A0A922IB91"/>
<keyword evidence="2" id="KW-1185">Reference proteome</keyword>
<comment type="caution">
    <text evidence="1">The sequence shown here is derived from an EMBL/GenBank/DDBJ whole genome shotgun (WGS) entry which is preliminary data.</text>
</comment>
<reference evidence="1" key="1">
    <citation type="submission" date="2013-05" db="EMBL/GenBank/DDBJ databases">
        <authorList>
            <person name="Yim A.K.Y."/>
            <person name="Chan T.F."/>
            <person name="Ji K.M."/>
            <person name="Liu X.Y."/>
            <person name="Zhou J.W."/>
            <person name="Li R.Q."/>
            <person name="Yang K.Y."/>
            <person name="Li J."/>
            <person name="Li M."/>
            <person name="Law P.T.W."/>
            <person name="Wu Y.L."/>
            <person name="Cai Z.L."/>
            <person name="Qin H."/>
            <person name="Bao Y."/>
            <person name="Leung R.K.K."/>
            <person name="Ng P.K.S."/>
            <person name="Zou J."/>
            <person name="Zhong X.J."/>
            <person name="Ran P.X."/>
            <person name="Zhong N.S."/>
            <person name="Liu Z.G."/>
            <person name="Tsui S.K.W."/>
        </authorList>
    </citation>
    <scope>NUCLEOTIDE SEQUENCE</scope>
    <source>
        <strain evidence="1">Derf</strain>
        <tissue evidence="1">Whole organism</tissue>
    </source>
</reference>
<dbReference type="GO" id="GO:0030490">
    <property type="term" value="P:maturation of SSU-rRNA"/>
    <property type="evidence" value="ECO:0007669"/>
    <property type="project" value="InterPro"/>
</dbReference>
<dbReference type="Proteomes" id="UP000790347">
    <property type="component" value="Unassembled WGS sequence"/>
</dbReference>
<name>A0A922IB91_DERFA</name>
<gene>
    <name evidence="1" type="primary">NOL11</name>
    <name evidence="1" type="ORF">DERF_001619</name>
</gene>
<accession>A0A922IB91</accession>
<protein>
    <submittedName>
        <fullName evidence="1">Nucleolar protein 11</fullName>
    </submittedName>
</protein>
<reference evidence="1" key="2">
    <citation type="journal article" date="2022" name="Res Sq">
        <title>Comparative Genomics Reveals Insights into the Divergent Evolution of Astigmatic Mites and Household Pest Adaptations.</title>
        <authorList>
            <person name="Xiong Q."/>
            <person name="Wan A.T.-Y."/>
            <person name="Liu X.-Y."/>
            <person name="Fung C.S.-H."/>
            <person name="Xiao X."/>
            <person name="Malainual N."/>
            <person name="Hou J."/>
            <person name="Wang L."/>
            <person name="Wang M."/>
            <person name="Yang K."/>
            <person name="Cui Y."/>
            <person name="Leung E."/>
            <person name="Nong W."/>
            <person name="Shin S.-K."/>
            <person name="Au S."/>
            <person name="Jeong K.Y."/>
            <person name="Chew F.T."/>
            <person name="Hui J."/>
            <person name="Leung T.F."/>
            <person name="Tungtrongchitr A."/>
            <person name="Zhong N."/>
            <person name="Liu Z."/>
            <person name="Tsui S."/>
        </authorList>
    </citation>
    <scope>NUCLEOTIDE SEQUENCE</scope>
    <source>
        <strain evidence="1">Derf</strain>
        <tissue evidence="1">Whole organism</tissue>
    </source>
</reference>